<dbReference type="InterPro" id="IPR036779">
    <property type="entry name" value="LysM_dom_sf"/>
</dbReference>
<evidence type="ECO:0000313" key="3">
    <source>
        <dbReference type="EMBL" id="PYZ97878.1"/>
    </source>
</evidence>
<dbReference type="AlphaFoldDB" id="A0A2W0HW03"/>
<feature type="transmembrane region" description="Helical" evidence="1">
    <location>
        <begin position="38"/>
        <end position="62"/>
    </location>
</feature>
<organism evidence="3 4">
    <name type="scientific">Alteribacter lacisalsi</name>
    <dbReference type="NCBI Taxonomy" id="2045244"/>
    <lineage>
        <taxon>Bacteria</taxon>
        <taxon>Bacillati</taxon>
        <taxon>Bacillota</taxon>
        <taxon>Bacilli</taxon>
        <taxon>Bacillales</taxon>
        <taxon>Bacillaceae</taxon>
        <taxon>Alteribacter</taxon>
    </lineage>
</organism>
<accession>A0A2W0HW03</accession>
<proteinExistence type="predicted"/>
<feature type="domain" description="LysM" evidence="2">
    <location>
        <begin position="129"/>
        <end position="172"/>
    </location>
</feature>
<dbReference type="SMART" id="SM00257">
    <property type="entry name" value="LysM"/>
    <property type="match status" value="1"/>
</dbReference>
<name>A0A2W0HW03_9BACI</name>
<dbReference type="EMBL" id="PDOF01000001">
    <property type="protein sequence ID" value="PYZ97878.1"/>
    <property type="molecule type" value="Genomic_DNA"/>
</dbReference>
<evidence type="ECO:0000313" key="4">
    <source>
        <dbReference type="Proteomes" id="UP000248066"/>
    </source>
</evidence>
<dbReference type="Gene3D" id="3.10.350.10">
    <property type="entry name" value="LysM domain"/>
    <property type="match status" value="1"/>
</dbReference>
<dbReference type="Pfam" id="PF01476">
    <property type="entry name" value="LysM"/>
    <property type="match status" value="1"/>
</dbReference>
<dbReference type="PROSITE" id="PS51782">
    <property type="entry name" value="LYSM"/>
    <property type="match status" value="1"/>
</dbReference>
<keyword evidence="1" id="KW-0472">Membrane</keyword>
<gene>
    <name evidence="3" type="ORF">CR205_04600</name>
</gene>
<evidence type="ECO:0000256" key="1">
    <source>
        <dbReference type="SAM" id="Phobius"/>
    </source>
</evidence>
<dbReference type="PANTHER" id="PTHR33734:SF22">
    <property type="entry name" value="MEMBRANE-BOUND LYTIC MUREIN TRANSGLYCOSYLASE D"/>
    <property type="match status" value="1"/>
</dbReference>
<reference evidence="3 4" key="1">
    <citation type="submission" date="2017-10" db="EMBL/GenBank/DDBJ databases">
        <title>Bacillus sp. nov., a halophilic bacterium isolated from a Yangshapao Lake.</title>
        <authorList>
            <person name="Wang H."/>
        </authorList>
    </citation>
    <scope>NUCLEOTIDE SEQUENCE [LARGE SCALE GENOMIC DNA]</scope>
    <source>
        <strain evidence="3 4">YSP-3</strain>
    </source>
</reference>
<comment type="caution">
    <text evidence="3">The sequence shown here is derived from an EMBL/GenBank/DDBJ whole genome shotgun (WGS) entry which is preliminary data.</text>
</comment>
<keyword evidence="4" id="KW-1185">Reference proteome</keyword>
<dbReference type="InterPro" id="IPR018392">
    <property type="entry name" value="LysM"/>
</dbReference>
<keyword evidence="1" id="KW-0812">Transmembrane</keyword>
<protein>
    <recommendedName>
        <fullName evidence="2">LysM domain-containing protein</fullName>
    </recommendedName>
</protein>
<dbReference type="Proteomes" id="UP000248066">
    <property type="component" value="Unassembled WGS sequence"/>
</dbReference>
<dbReference type="CDD" id="cd00118">
    <property type="entry name" value="LysM"/>
    <property type="match status" value="1"/>
</dbReference>
<evidence type="ECO:0000259" key="2">
    <source>
        <dbReference type="PROSITE" id="PS51782"/>
    </source>
</evidence>
<keyword evidence="1" id="KW-1133">Transmembrane helix</keyword>
<dbReference type="PANTHER" id="PTHR33734">
    <property type="entry name" value="LYSM DOMAIN-CONTAINING GPI-ANCHORED PROTEIN 2"/>
    <property type="match status" value="1"/>
</dbReference>
<sequence length="178" mass="19298">MVKPQVQRTVLLKTALKTCYPGKDYYRKKLKGEKRMNGLKLAIAAFVVTGFVGILAAGGPLACACEDVLNAKPGDLFEPVAEKSGLSEISAITAAGVWTERVIDSREESLLPFESTEAVNHIEEEVFTGVYAVQEGDTISDIAMKFDTTVAELKRRNQLANHLIYPGQIVAVPGAETK</sequence>
<dbReference type="SUPFAM" id="SSF54106">
    <property type="entry name" value="LysM domain"/>
    <property type="match status" value="1"/>
</dbReference>